<keyword evidence="2" id="KW-1185">Reference proteome</keyword>
<evidence type="ECO:0000313" key="1">
    <source>
        <dbReference type="EMBL" id="MPC23414.1"/>
    </source>
</evidence>
<proteinExistence type="predicted"/>
<accession>A0A5B7DQT2</accession>
<dbReference type="EMBL" id="VSRR010001203">
    <property type="protein sequence ID" value="MPC23414.1"/>
    <property type="molecule type" value="Genomic_DNA"/>
</dbReference>
<dbReference type="AlphaFoldDB" id="A0A5B7DQT2"/>
<comment type="caution">
    <text evidence="1">The sequence shown here is derived from an EMBL/GenBank/DDBJ whole genome shotgun (WGS) entry which is preliminary data.</text>
</comment>
<reference evidence="1 2" key="1">
    <citation type="submission" date="2019-05" db="EMBL/GenBank/DDBJ databases">
        <title>Another draft genome of Portunus trituberculatus and its Hox gene families provides insights of decapod evolution.</title>
        <authorList>
            <person name="Jeong J.-H."/>
            <person name="Song I."/>
            <person name="Kim S."/>
            <person name="Choi T."/>
            <person name="Kim D."/>
            <person name="Ryu S."/>
            <person name="Kim W."/>
        </authorList>
    </citation>
    <scope>NUCLEOTIDE SEQUENCE [LARGE SCALE GENOMIC DNA]</scope>
    <source>
        <tissue evidence="1">Muscle</tissue>
    </source>
</reference>
<gene>
    <name evidence="1" type="ORF">E2C01_016460</name>
</gene>
<dbReference type="Proteomes" id="UP000324222">
    <property type="component" value="Unassembled WGS sequence"/>
</dbReference>
<protein>
    <submittedName>
        <fullName evidence="1">Uncharacterized protein</fullName>
    </submittedName>
</protein>
<sequence>MSSEYFPSISWCSKGKGWLYGAPLASTALKKAFPSPTSETAHVFATNTCGQQVVGSSSEVDVKACIPSTTITTTTTASATTATKMY</sequence>
<evidence type="ECO:0000313" key="2">
    <source>
        <dbReference type="Proteomes" id="UP000324222"/>
    </source>
</evidence>
<name>A0A5B7DQT2_PORTR</name>
<organism evidence="1 2">
    <name type="scientific">Portunus trituberculatus</name>
    <name type="common">Swimming crab</name>
    <name type="synonym">Neptunus trituberculatus</name>
    <dbReference type="NCBI Taxonomy" id="210409"/>
    <lineage>
        <taxon>Eukaryota</taxon>
        <taxon>Metazoa</taxon>
        <taxon>Ecdysozoa</taxon>
        <taxon>Arthropoda</taxon>
        <taxon>Crustacea</taxon>
        <taxon>Multicrustacea</taxon>
        <taxon>Malacostraca</taxon>
        <taxon>Eumalacostraca</taxon>
        <taxon>Eucarida</taxon>
        <taxon>Decapoda</taxon>
        <taxon>Pleocyemata</taxon>
        <taxon>Brachyura</taxon>
        <taxon>Eubrachyura</taxon>
        <taxon>Portunoidea</taxon>
        <taxon>Portunidae</taxon>
        <taxon>Portuninae</taxon>
        <taxon>Portunus</taxon>
    </lineage>
</organism>